<reference evidence="3" key="1">
    <citation type="journal article" date="2013" name="Science">
        <title>The Amborella genome and the evolution of flowering plants.</title>
        <authorList>
            <consortium name="Amborella Genome Project"/>
        </authorList>
    </citation>
    <scope>NUCLEOTIDE SEQUENCE [LARGE SCALE GENOMIC DNA]</scope>
</reference>
<gene>
    <name evidence="2" type="ORF">AMTR_s00093p00105670</name>
</gene>
<evidence type="ECO:0000313" key="3">
    <source>
        <dbReference type="Proteomes" id="UP000017836"/>
    </source>
</evidence>
<dbReference type="AlphaFoldDB" id="W1NSQ0"/>
<evidence type="ECO:0000256" key="1">
    <source>
        <dbReference type="SAM" id="MobiDB-lite"/>
    </source>
</evidence>
<sequence length="148" mass="17540">MKKRKKRRIRRRRKALEILLKVDSGRKRYLEILVVIPVSLLLLFLKTKEKRERVREASGDNPNNDHLLLASVLEACKKSLMAFGVASDDPSHQHVMHETMTAKEKDVYKHIHKRNPRNPRRQEESYELLPRKGHPSELERKCYSYFPS</sequence>
<protein>
    <submittedName>
        <fullName evidence="2">Uncharacterized protein</fullName>
    </submittedName>
</protein>
<keyword evidence="3" id="KW-1185">Reference proteome</keyword>
<dbReference type="HOGENOM" id="CLU_1761238_0_0_1"/>
<dbReference type="Proteomes" id="UP000017836">
    <property type="component" value="Unassembled WGS sequence"/>
</dbReference>
<accession>W1NSQ0</accession>
<dbReference type="EMBL" id="KI395256">
    <property type="protein sequence ID" value="ERM98812.1"/>
    <property type="molecule type" value="Genomic_DNA"/>
</dbReference>
<proteinExistence type="predicted"/>
<feature type="region of interest" description="Disordered" evidence="1">
    <location>
        <begin position="112"/>
        <end position="135"/>
    </location>
</feature>
<dbReference type="Gramene" id="ERM98812">
    <property type="protein sequence ID" value="ERM98812"/>
    <property type="gene ID" value="AMTR_s00093p00105670"/>
</dbReference>
<organism evidence="2 3">
    <name type="scientific">Amborella trichopoda</name>
    <dbReference type="NCBI Taxonomy" id="13333"/>
    <lineage>
        <taxon>Eukaryota</taxon>
        <taxon>Viridiplantae</taxon>
        <taxon>Streptophyta</taxon>
        <taxon>Embryophyta</taxon>
        <taxon>Tracheophyta</taxon>
        <taxon>Spermatophyta</taxon>
        <taxon>Magnoliopsida</taxon>
        <taxon>Amborellales</taxon>
        <taxon>Amborellaceae</taxon>
        <taxon>Amborella</taxon>
    </lineage>
</organism>
<name>W1NSQ0_AMBTC</name>
<evidence type="ECO:0000313" key="2">
    <source>
        <dbReference type="EMBL" id="ERM98812.1"/>
    </source>
</evidence>